<dbReference type="GO" id="GO:0005829">
    <property type="term" value="C:cytosol"/>
    <property type="evidence" value="ECO:0007669"/>
    <property type="project" value="TreeGrafter"/>
</dbReference>
<feature type="domain" description="Succinylglutamate desuccinylase/Aspartoacylase catalytic" evidence="5">
    <location>
        <begin position="14"/>
        <end position="178"/>
    </location>
</feature>
<dbReference type="Gene3D" id="3.40.630.10">
    <property type="entry name" value="Zn peptidases"/>
    <property type="match status" value="1"/>
</dbReference>
<name>A0A1G2HI18_9BACT</name>
<dbReference type="InterPro" id="IPR050178">
    <property type="entry name" value="AspA/AstE_fam"/>
</dbReference>
<keyword evidence="4" id="KW-0862">Zinc</keyword>
<dbReference type="PANTHER" id="PTHR15162">
    <property type="entry name" value="ASPARTOACYLASE"/>
    <property type="match status" value="1"/>
</dbReference>
<dbReference type="Pfam" id="PF24827">
    <property type="entry name" value="AstE_AspA_cat"/>
    <property type="match status" value="1"/>
</dbReference>
<gene>
    <name evidence="6" type="ORF">A3F94_03150</name>
</gene>
<evidence type="ECO:0000256" key="4">
    <source>
        <dbReference type="ARBA" id="ARBA00022833"/>
    </source>
</evidence>
<dbReference type="Proteomes" id="UP000176770">
    <property type="component" value="Unassembled WGS sequence"/>
</dbReference>
<evidence type="ECO:0000313" key="7">
    <source>
        <dbReference type="Proteomes" id="UP000176770"/>
    </source>
</evidence>
<dbReference type="SUPFAM" id="SSF53187">
    <property type="entry name" value="Zn-dependent exopeptidases"/>
    <property type="match status" value="1"/>
</dbReference>
<keyword evidence="3" id="KW-0378">Hydrolase</keyword>
<dbReference type="GO" id="GO:0016788">
    <property type="term" value="F:hydrolase activity, acting on ester bonds"/>
    <property type="evidence" value="ECO:0007669"/>
    <property type="project" value="InterPro"/>
</dbReference>
<organism evidence="6 7">
    <name type="scientific">Candidatus Spechtbacteria bacterium RIFCSPLOWO2_12_FULL_38_22</name>
    <dbReference type="NCBI Taxonomy" id="1802165"/>
    <lineage>
        <taxon>Bacteria</taxon>
        <taxon>Candidatus Spechtiibacteriota</taxon>
    </lineage>
</organism>
<dbReference type="PANTHER" id="PTHR15162:SF7">
    <property type="entry name" value="SUCCINYLGLUTAMATE DESUCCINYLASE"/>
    <property type="match status" value="1"/>
</dbReference>
<protein>
    <recommendedName>
        <fullName evidence="5">Succinylglutamate desuccinylase/Aspartoacylase catalytic domain-containing protein</fullName>
    </recommendedName>
</protein>
<proteinExistence type="predicted"/>
<dbReference type="GO" id="GO:0046872">
    <property type="term" value="F:metal ion binding"/>
    <property type="evidence" value="ECO:0007669"/>
    <property type="project" value="UniProtKB-KW"/>
</dbReference>
<comment type="cofactor">
    <cofactor evidence="1">
        <name>Zn(2+)</name>
        <dbReference type="ChEBI" id="CHEBI:29105"/>
    </cofactor>
</comment>
<sequence length="275" mass="30998">MFKEIIKITGKWSGPTSIILAGVHGDEKCGVKALEKIIPNLKIEKGRVFIGYGNPQAIEKTQRFTEVNLNRIFKKDNLLSKSDKKSYEYKRARFLKKYLNQSDALLDIHASHTPMSKPFVICETNAKGIVEYLPVERVVSGFDQIEPGGTDYYMNSIGKIGICIECGFLGDPQSEQIAEESIYAFLKARGHLTNDLIPQEQSYIRMFDLYKTKTNKFILAKLFDDFEGISKGQVIGVDGNQEVKTKKTAVILFARNREKVGEEAFLLGKNKKSLA</sequence>
<reference evidence="6 7" key="1">
    <citation type="journal article" date="2016" name="Nat. Commun.">
        <title>Thousands of microbial genomes shed light on interconnected biogeochemical processes in an aquifer system.</title>
        <authorList>
            <person name="Anantharaman K."/>
            <person name="Brown C.T."/>
            <person name="Hug L.A."/>
            <person name="Sharon I."/>
            <person name="Castelle C.J."/>
            <person name="Probst A.J."/>
            <person name="Thomas B.C."/>
            <person name="Singh A."/>
            <person name="Wilkins M.J."/>
            <person name="Karaoz U."/>
            <person name="Brodie E.L."/>
            <person name="Williams K.H."/>
            <person name="Hubbard S.S."/>
            <person name="Banfield J.F."/>
        </authorList>
    </citation>
    <scope>NUCLEOTIDE SEQUENCE [LARGE SCALE GENOMIC DNA]</scope>
</reference>
<keyword evidence="2" id="KW-0479">Metal-binding</keyword>
<evidence type="ECO:0000313" key="6">
    <source>
        <dbReference type="EMBL" id="OGZ62135.1"/>
    </source>
</evidence>
<dbReference type="EMBL" id="MHOK01000007">
    <property type="protein sequence ID" value="OGZ62135.1"/>
    <property type="molecule type" value="Genomic_DNA"/>
</dbReference>
<evidence type="ECO:0000259" key="5">
    <source>
        <dbReference type="Pfam" id="PF24827"/>
    </source>
</evidence>
<accession>A0A1G2HI18</accession>
<evidence type="ECO:0000256" key="1">
    <source>
        <dbReference type="ARBA" id="ARBA00001947"/>
    </source>
</evidence>
<evidence type="ECO:0000256" key="2">
    <source>
        <dbReference type="ARBA" id="ARBA00022723"/>
    </source>
</evidence>
<dbReference type="STRING" id="1802165.A3F94_03150"/>
<comment type="caution">
    <text evidence="6">The sequence shown here is derived from an EMBL/GenBank/DDBJ whole genome shotgun (WGS) entry which is preliminary data.</text>
</comment>
<dbReference type="AlphaFoldDB" id="A0A1G2HI18"/>
<evidence type="ECO:0000256" key="3">
    <source>
        <dbReference type="ARBA" id="ARBA00022801"/>
    </source>
</evidence>
<dbReference type="InterPro" id="IPR055438">
    <property type="entry name" value="AstE_AspA_cat"/>
</dbReference>